<dbReference type="InterPro" id="IPR057401">
    <property type="entry name" value="Adt-1/2-like_dom"/>
</dbReference>
<evidence type="ECO:0000313" key="2">
    <source>
        <dbReference type="Proteomes" id="UP000887564"/>
    </source>
</evidence>
<feature type="domain" description="Adt-1/2-like" evidence="1">
    <location>
        <begin position="96"/>
        <end position="147"/>
    </location>
</feature>
<dbReference type="Proteomes" id="UP000887564">
    <property type="component" value="Unplaced"/>
</dbReference>
<dbReference type="AlphaFoldDB" id="A0A914RYR4"/>
<proteinExistence type="predicted"/>
<dbReference type="InterPro" id="IPR024079">
    <property type="entry name" value="MetalloPept_cat_dom_sf"/>
</dbReference>
<dbReference type="SUPFAM" id="SSF55486">
    <property type="entry name" value="Metalloproteases ('zincins'), catalytic domain"/>
    <property type="match status" value="1"/>
</dbReference>
<dbReference type="Pfam" id="PF25379">
    <property type="entry name" value="Adt-1"/>
    <property type="match status" value="1"/>
</dbReference>
<evidence type="ECO:0000313" key="3">
    <source>
        <dbReference type="WBParaSite" id="PEQ_0001001401-mRNA-1"/>
    </source>
</evidence>
<dbReference type="GO" id="GO:0008237">
    <property type="term" value="F:metallopeptidase activity"/>
    <property type="evidence" value="ECO:0007669"/>
    <property type="project" value="InterPro"/>
</dbReference>
<organism evidence="2 3">
    <name type="scientific">Parascaris equorum</name>
    <name type="common">Equine roundworm</name>
    <dbReference type="NCBI Taxonomy" id="6256"/>
    <lineage>
        <taxon>Eukaryota</taxon>
        <taxon>Metazoa</taxon>
        <taxon>Ecdysozoa</taxon>
        <taxon>Nematoda</taxon>
        <taxon>Chromadorea</taxon>
        <taxon>Rhabditida</taxon>
        <taxon>Spirurina</taxon>
        <taxon>Ascaridomorpha</taxon>
        <taxon>Ascaridoidea</taxon>
        <taxon>Ascarididae</taxon>
        <taxon>Parascaris</taxon>
    </lineage>
</organism>
<dbReference type="Gene3D" id="3.40.390.10">
    <property type="entry name" value="Collagenase (Catalytic Domain)"/>
    <property type="match status" value="1"/>
</dbReference>
<dbReference type="WBParaSite" id="PEQ_0001001401-mRNA-1">
    <property type="protein sequence ID" value="PEQ_0001001401-mRNA-1"/>
    <property type="gene ID" value="PEQ_0001001401"/>
</dbReference>
<evidence type="ECO:0000259" key="1">
    <source>
        <dbReference type="Pfam" id="PF25379"/>
    </source>
</evidence>
<sequence length="234" mass="26066">MCTEKRSCTINEGLDFGSVFVVTHEMGHRIGAQLGQEGRPANCLVDGTHPVDGPPLNVPSGQEFTLDEQCAFFHGECWRHELKEGQKLIRIMAVMTVKAIQHAEFGAMKRCVLPGDRIRTTSNFPDGTPCGGDRYCIKGRCRPLLCGGRAIVASEEDCPFRALRDDITAAKNSEFLLDKVLTRTQTTHTKRLNEESMEYKIFSFCKEKFTFADVGTIRGGGEMIEEDSNLADRQ</sequence>
<protein>
    <submittedName>
        <fullName evidence="3">ADAMTS cysteine-rich domain-containing protein</fullName>
    </submittedName>
</protein>
<accession>A0A914RYR4</accession>
<dbReference type="Gene3D" id="3.40.1620.60">
    <property type="match status" value="1"/>
</dbReference>
<name>A0A914RYR4_PAREQ</name>
<keyword evidence="2" id="KW-1185">Reference proteome</keyword>
<reference evidence="3" key="1">
    <citation type="submission" date="2022-11" db="UniProtKB">
        <authorList>
            <consortium name="WormBaseParasite"/>
        </authorList>
    </citation>
    <scope>IDENTIFICATION</scope>
</reference>